<name>V5F6H8_9VIBR</name>
<reference evidence="2 3" key="1">
    <citation type="submission" date="2013-11" db="EMBL/GenBank/DDBJ databases">
        <title>Whole genome shotgun sequence of Vibrio halioticoli NBRC 102217.</title>
        <authorList>
            <person name="Isaki S."/>
            <person name="Kimura A."/>
            <person name="Ohji S."/>
            <person name="Hosoyama A."/>
            <person name="Fujita N."/>
            <person name="Hashimoto M."/>
            <person name="Hosoyama Y."/>
            <person name="Yamazoe A."/>
        </authorList>
    </citation>
    <scope>NUCLEOTIDE SEQUENCE [LARGE SCALE GENOMIC DNA]</scope>
    <source>
        <strain evidence="2 3">NBRC 102217</strain>
    </source>
</reference>
<dbReference type="AlphaFoldDB" id="V5F6H8"/>
<dbReference type="EMBL" id="BAUJ01000085">
    <property type="protein sequence ID" value="GAD91339.1"/>
    <property type="molecule type" value="Genomic_DNA"/>
</dbReference>
<keyword evidence="3" id="KW-1185">Reference proteome</keyword>
<organism evidence="2 3">
    <name type="scientific">Vibrio halioticoli NBRC 102217</name>
    <dbReference type="NCBI Taxonomy" id="1219072"/>
    <lineage>
        <taxon>Bacteria</taxon>
        <taxon>Pseudomonadati</taxon>
        <taxon>Pseudomonadota</taxon>
        <taxon>Gammaproteobacteria</taxon>
        <taxon>Vibrionales</taxon>
        <taxon>Vibrionaceae</taxon>
        <taxon>Vibrio</taxon>
    </lineage>
</organism>
<keyword evidence="1" id="KW-0472">Membrane</keyword>
<proteinExistence type="predicted"/>
<sequence>MRYLMIILLALIGISAATLPVAQLQQTEWPSLFENSQLFKNMIGEYLSLQISGLLIALMCLHLVRASLLDS</sequence>
<accession>V5F6H8</accession>
<gene>
    <name evidence="2" type="ORF">VHA01S_085_00160</name>
</gene>
<evidence type="ECO:0000256" key="1">
    <source>
        <dbReference type="SAM" id="Phobius"/>
    </source>
</evidence>
<dbReference type="Proteomes" id="UP000017800">
    <property type="component" value="Unassembled WGS sequence"/>
</dbReference>
<evidence type="ECO:0000313" key="3">
    <source>
        <dbReference type="Proteomes" id="UP000017800"/>
    </source>
</evidence>
<comment type="caution">
    <text evidence="2">The sequence shown here is derived from an EMBL/GenBank/DDBJ whole genome shotgun (WGS) entry which is preliminary data.</text>
</comment>
<evidence type="ECO:0000313" key="2">
    <source>
        <dbReference type="EMBL" id="GAD91339.1"/>
    </source>
</evidence>
<feature type="transmembrane region" description="Helical" evidence="1">
    <location>
        <begin position="46"/>
        <end position="64"/>
    </location>
</feature>
<protein>
    <submittedName>
        <fullName evidence="2">Uncharacterized protein</fullName>
    </submittedName>
</protein>
<keyword evidence="1" id="KW-0812">Transmembrane</keyword>
<dbReference type="RefSeq" id="WP_023405629.1">
    <property type="nucleotide sequence ID" value="NZ_BAUJ01000085.1"/>
</dbReference>
<keyword evidence="1" id="KW-1133">Transmembrane helix</keyword>